<organism evidence="16 17">
    <name type="scientific">Luteimonas kalidii</name>
    <dbReference type="NCBI Taxonomy" id="3042025"/>
    <lineage>
        <taxon>Bacteria</taxon>
        <taxon>Pseudomonadati</taxon>
        <taxon>Pseudomonadota</taxon>
        <taxon>Gammaproteobacteria</taxon>
        <taxon>Lysobacterales</taxon>
        <taxon>Lysobacteraceae</taxon>
        <taxon>Luteimonas</taxon>
    </lineage>
</organism>
<dbReference type="RefSeq" id="WP_280580241.1">
    <property type="nucleotide sequence ID" value="NZ_JARXRO010000020.1"/>
</dbReference>
<comment type="function">
    <text evidence="13">Catalyzes the synthesis of activated sulfate.</text>
</comment>
<comment type="function">
    <text evidence="2">APS kinase catalyzes the synthesis of activated sulfate.</text>
</comment>
<evidence type="ECO:0000256" key="13">
    <source>
        <dbReference type="HAMAP-Rule" id="MF_00065"/>
    </source>
</evidence>
<dbReference type="NCBIfam" id="TIGR02034">
    <property type="entry name" value="CysN"/>
    <property type="match status" value="1"/>
</dbReference>
<dbReference type="SUPFAM" id="SSF52540">
    <property type="entry name" value="P-loop containing nucleoside triphosphate hydrolases"/>
    <property type="match status" value="2"/>
</dbReference>
<evidence type="ECO:0000256" key="11">
    <source>
        <dbReference type="ARBA" id="ARBA00023268"/>
    </source>
</evidence>
<evidence type="ECO:0000256" key="7">
    <source>
        <dbReference type="ARBA" id="ARBA00022695"/>
    </source>
</evidence>
<dbReference type="InterPro" id="IPR011779">
    <property type="entry name" value="SO4_adenylTrfase_lsu"/>
</dbReference>
<evidence type="ECO:0000256" key="9">
    <source>
        <dbReference type="ARBA" id="ARBA00022840"/>
    </source>
</evidence>
<dbReference type="PANTHER" id="PTHR23115">
    <property type="entry name" value="TRANSLATION FACTOR"/>
    <property type="match status" value="1"/>
</dbReference>
<dbReference type="CDD" id="cd04166">
    <property type="entry name" value="CysN_ATPS"/>
    <property type="match status" value="1"/>
</dbReference>
<keyword evidence="9 13" id="KW-0067">ATP-binding</keyword>
<evidence type="ECO:0000256" key="6">
    <source>
        <dbReference type="ARBA" id="ARBA00022679"/>
    </source>
</evidence>
<reference evidence="16 17" key="1">
    <citation type="submission" date="2023-04" db="EMBL/GenBank/DDBJ databases">
        <title>Luteimonas sp. M1R5S59.</title>
        <authorList>
            <person name="Sun J.-Q."/>
        </authorList>
    </citation>
    <scope>NUCLEOTIDE SEQUENCE [LARGE SCALE GENOMIC DNA]</scope>
    <source>
        <strain evidence="16 17">M1R5S59</strain>
    </source>
</reference>
<evidence type="ECO:0000259" key="15">
    <source>
        <dbReference type="PROSITE" id="PS51722"/>
    </source>
</evidence>
<dbReference type="InterPro" id="IPR041757">
    <property type="entry name" value="CysN_GTP-bd"/>
</dbReference>
<dbReference type="CDD" id="cd02027">
    <property type="entry name" value="APSK"/>
    <property type="match status" value="1"/>
</dbReference>
<dbReference type="PROSITE" id="PS51722">
    <property type="entry name" value="G_TR_2"/>
    <property type="match status" value="1"/>
</dbReference>
<dbReference type="InterPro" id="IPR000795">
    <property type="entry name" value="T_Tr_GTP-bd_dom"/>
</dbReference>
<keyword evidence="6 13" id="KW-0808">Transferase</keyword>
<dbReference type="NCBIfam" id="NF004035">
    <property type="entry name" value="PRK05506.1"/>
    <property type="match status" value="1"/>
</dbReference>
<dbReference type="InterPro" id="IPR050100">
    <property type="entry name" value="TRAFAC_GTPase_members"/>
</dbReference>
<dbReference type="Proteomes" id="UP001156873">
    <property type="component" value="Unassembled WGS sequence"/>
</dbReference>
<dbReference type="SUPFAM" id="SSF50447">
    <property type="entry name" value="Translation proteins"/>
    <property type="match status" value="1"/>
</dbReference>
<dbReference type="Pfam" id="PF00009">
    <property type="entry name" value="GTP_EFTU"/>
    <property type="match status" value="1"/>
</dbReference>
<dbReference type="InterPro" id="IPR002891">
    <property type="entry name" value="APS"/>
</dbReference>
<dbReference type="Pfam" id="PF22594">
    <property type="entry name" value="GTP-eEF1A_C"/>
    <property type="match status" value="1"/>
</dbReference>
<comment type="caution">
    <text evidence="16">The sequence shown here is derived from an EMBL/GenBank/DDBJ whole genome shotgun (WGS) entry which is preliminary data.</text>
</comment>
<evidence type="ECO:0000256" key="14">
    <source>
        <dbReference type="SAM" id="MobiDB-lite"/>
    </source>
</evidence>
<evidence type="ECO:0000313" key="16">
    <source>
        <dbReference type="EMBL" id="MDH5835455.1"/>
    </source>
</evidence>
<dbReference type="InterPro" id="IPR009001">
    <property type="entry name" value="Transl_elong_EF1A/Init_IF2_C"/>
</dbReference>
<dbReference type="Gene3D" id="3.40.50.300">
    <property type="entry name" value="P-loop containing nucleotide triphosphate hydrolases"/>
    <property type="match status" value="2"/>
</dbReference>
<comment type="catalytic activity">
    <reaction evidence="12">
        <text>sulfate + ATP + H(+) = adenosine 5'-phosphosulfate + diphosphate</text>
        <dbReference type="Rhea" id="RHEA:18133"/>
        <dbReference type="ChEBI" id="CHEBI:15378"/>
        <dbReference type="ChEBI" id="CHEBI:16189"/>
        <dbReference type="ChEBI" id="CHEBI:30616"/>
        <dbReference type="ChEBI" id="CHEBI:33019"/>
        <dbReference type="ChEBI" id="CHEBI:58243"/>
        <dbReference type="EC" id="2.7.7.4"/>
    </reaction>
</comment>
<keyword evidence="11" id="KW-0511">Multifunctional enzyme</keyword>
<sequence length="640" mass="68409">MTSAASDLYRRTGVYADPKPHGPETGSDAPDTETGFLRLIACGSVDDGKSTLIGRLLHEAGRVPDDERVALARASATHGTRGSEIDYALLLDGLDAEREQGITIDVAWRHLQTARRRFLIADCPGHVQYTRNMATGASVADLAIVLVDATRGLLPQTFRHAAILSLFGVRHVLLAVNKMDRVGFDRAVFEDIASRFDAHAQRLGIADVVAIPVAAAVGDNVTMRSAAMDWYQGPSVLAHLESVQVPADDAGAPLRLPLQSVLRDAAGGRWLAGTLASGTARVGDAVRVEPAGAASTIAALSVSGTSRASAHAGQAVTVQLADEVDAGRGHVLAAADAPLAHSDQVVADVLWFDEGALLPGRRYQLKLGTRTVGARISELKSRHDPESLQPLAAKRLEFNEIGEIVLSLDAVVAFTPYAESAALGGFILVDPLTRATVGAGMIRHGLRRADNIHWQALDVDRKARAALKGQQPRCVWLTGLSGAGKSTIANLVERGLLARGLHTYLLDGDNVRHGLNRDLGFTDEDRVENLRRVAEVAKLMTDAGLIVLVSFISPFRAERRAARALFDPGDFIEVHVDTSLAEAERRDVKGLYAKARRGELPNFTGIDSAYEPPEHAELVLDTEADAPAALAERVIAHLLD</sequence>
<evidence type="ECO:0000256" key="1">
    <source>
        <dbReference type="ARBA" id="ARBA00001823"/>
    </source>
</evidence>
<dbReference type="InterPro" id="IPR031157">
    <property type="entry name" value="G_TR_CS"/>
</dbReference>
<feature type="binding site" evidence="13">
    <location>
        <begin position="479"/>
        <end position="486"/>
    </location>
    <ligand>
        <name>ATP</name>
        <dbReference type="ChEBI" id="CHEBI:30616"/>
    </ligand>
</feature>
<feature type="region of interest" description="Disordered" evidence="14">
    <location>
        <begin position="1"/>
        <end position="32"/>
    </location>
</feature>
<evidence type="ECO:0000256" key="2">
    <source>
        <dbReference type="ARBA" id="ARBA00002357"/>
    </source>
</evidence>
<evidence type="ECO:0000256" key="10">
    <source>
        <dbReference type="ARBA" id="ARBA00023134"/>
    </source>
</evidence>
<dbReference type="HAMAP" id="MF_00065">
    <property type="entry name" value="Adenylyl_sulf_kinase"/>
    <property type="match status" value="1"/>
</dbReference>
<feature type="active site" description="Phosphoserine intermediate" evidence="13">
    <location>
        <position position="553"/>
    </location>
</feature>
<dbReference type="GO" id="GO:0004020">
    <property type="term" value="F:adenylylsulfate kinase activity"/>
    <property type="evidence" value="ECO:0007669"/>
    <property type="project" value="UniProtKB-EC"/>
</dbReference>
<accession>A0ABT6JY99</accession>
<dbReference type="SUPFAM" id="SSF50465">
    <property type="entry name" value="EF-Tu/eEF-1alpha/eIF2-gamma C-terminal domain"/>
    <property type="match status" value="1"/>
</dbReference>
<dbReference type="PRINTS" id="PR00315">
    <property type="entry name" value="ELONGATNFCT"/>
</dbReference>
<comment type="pathway">
    <text evidence="3 13">Sulfur metabolism; hydrogen sulfide biosynthesis; sulfite from sulfate: step 2/3.</text>
</comment>
<dbReference type="Gene3D" id="2.40.30.10">
    <property type="entry name" value="Translation factors"/>
    <property type="match status" value="2"/>
</dbReference>
<keyword evidence="8 13" id="KW-0547">Nucleotide-binding</keyword>
<evidence type="ECO:0000256" key="5">
    <source>
        <dbReference type="ARBA" id="ARBA00007237"/>
    </source>
</evidence>
<dbReference type="InterPro" id="IPR054696">
    <property type="entry name" value="GTP-eEF1A_C"/>
</dbReference>
<dbReference type="NCBIfam" id="TIGR00455">
    <property type="entry name" value="apsK"/>
    <property type="match status" value="1"/>
</dbReference>
<dbReference type="InterPro" id="IPR027417">
    <property type="entry name" value="P-loop_NTPase"/>
</dbReference>
<name>A0ABT6JY99_9GAMM</name>
<comment type="similarity">
    <text evidence="5">In the N-terminal section; belongs to the TRAFAC class translation factor GTPase superfamily. Classic translation factor GTPase family. CysN/NodQ subfamily.</text>
</comment>
<evidence type="ECO:0000256" key="8">
    <source>
        <dbReference type="ARBA" id="ARBA00022741"/>
    </source>
</evidence>
<dbReference type="CDD" id="cd04095">
    <property type="entry name" value="CysN_NoDQ_III"/>
    <property type="match status" value="1"/>
</dbReference>
<feature type="domain" description="Tr-type G" evidence="15">
    <location>
        <begin position="34"/>
        <end position="248"/>
    </location>
</feature>
<dbReference type="PROSITE" id="PS00301">
    <property type="entry name" value="G_TR_1"/>
    <property type="match status" value="1"/>
</dbReference>
<evidence type="ECO:0000256" key="12">
    <source>
        <dbReference type="ARBA" id="ARBA00049370"/>
    </source>
</evidence>
<protein>
    <recommendedName>
        <fullName evidence="13">Adenylyl-sulfate kinase</fullName>
        <ecNumber evidence="13">2.7.1.25</ecNumber>
    </recommendedName>
    <alternativeName>
        <fullName evidence="13">APS kinase</fullName>
    </alternativeName>
    <alternativeName>
        <fullName evidence="13">ATP adenosine-5'-phosphosulfate 3'-phosphotransferase</fullName>
    </alternativeName>
    <alternativeName>
        <fullName evidence="13">Adenosine-5'-phosphosulfate kinase</fullName>
    </alternativeName>
</protein>
<comment type="catalytic activity">
    <reaction evidence="1 13">
        <text>adenosine 5'-phosphosulfate + ATP = 3'-phosphoadenylyl sulfate + ADP + H(+)</text>
        <dbReference type="Rhea" id="RHEA:24152"/>
        <dbReference type="ChEBI" id="CHEBI:15378"/>
        <dbReference type="ChEBI" id="CHEBI:30616"/>
        <dbReference type="ChEBI" id="CHEBI:58243"/>
        <dbReference type="ChEBI" id="CHEBI:58339"/>
        <dbReference type="ChEBI" id="CHEBI:456216"/>
        <dbReference type="EC" id="2.7.1.25"/>
    </reaction>
</comment>
<evidence type="ECO:0000256" key="3">
    <source>
        <dbReference type="ARBA" id="ARBA00004806"/>
    </source>
</evidence>
<keyword evidence="13 16" id="KW-0418">Kinase</keyword>
<dbReference type="EC" id="2.7.1.25" evidence="13"/>
<keyword evidence="17" id="KW-1185">Reference proteome</keyword>
<dbReference type="InterPro" id="IPR044139">
    <property type="entry name" value="CysN_NoDQ_III"/>
</dbReference>
<evidence type="ECO:0000256" key="4">
    <source>
        <dbReference type="ARBA" id="ARBA00005438"/>
    </source>
</evidence>
<dbReference type="Pfam" id="PF01583">
    <property type="entry name" value="APS_kinase"/>
    <property type="match status" value="1"/>
</dbReference>
<keyword evidence="13" id="KW-0597">Phosphoprotein</keyword>
<evidence type="ECO:0000313" key="17">
    <source>
        <dbReference type="Proteomes" id="UP001156873"/>
    </source>
</evidence>
<keyword evidence="10" id="KW-0342">GTP-binding</keyword>
<comment type="similarity">
    <text evidence="4">In the C-terminal section; belongs to the APS kinase family.</text>
</comment>
<dbReference type="InterPro" id="IPR059117">
    <property type="entry name" value="APS_kinase_dom"/>
</dbReference>
<comment type="similarity">
    <text evidence="13">Belongs to the APS kinase family.</text>
</comment>
<proteinExistence type="inferred from homology"/>
<keyword evidence="7" id="KW-0548">Nucleotidyltransferase</keyword>
<dbReference type="NCBIfam" id="NF003013">
    <property type="entry name" value="PRK03846.1"/>
    <property type="match status" value="1"/>
</dbReference>
<gene>
    <name evidence="13 16" type="primary">cysC</name>
    <name evidence="16" type="ORF">QFW81_16205</name>
</gene>
<dbReference type="EMBL" id="JARXRO010000020">
    <property type="protein sequence ID" value="MDH5835455.1"/>
    <property type="molecule type" value="Genomic_DNA"/>
</dbReference>
<dbReference type="InterPro" id="IPR009000">
    <property type="entry name" value="Transl_B-barrel_sf"/>
</dbReference>